<feature type="non-terminal residue" evidence="1">
    <location>
        <position position="1"/>
    </location>
</feature>
<proteinExistence type="predicted"/>
<evidence type="ECO:0000313" key="1">
    <source>
        <dbReference type="EMBL" id="KAI0050433.1"/>
    </source>
</evidence>
<dbReference type="Proteomes" id="UP000814033">
    <property type="component" value="Unassembled WGS sequence"/>
</dbReference>
<reference evidence="1" key="2">
    <citation type="journal article" date="2022" name="New Phytol.">
        <title>Evolutionary transition to the ectomycorrhizal habit in the genomes of a hyperdiverse lineage of mushroom-forming fungi.</title>
        <authorList>
            <person name="Looney B."/>
            <person name="Miyauchi S."/>
            <person name="Morin E."/>
            <person name="Drula E."/>
            <person name="Courty P.E."/>
            <person name="Kohler A."/>
            <person name="Kuo A."/>
            <person name="LaButti K."/>
            <person name="Pangilinan J."/>
            <person name="Lipzen A."/>
            <person name="Riley R."/>
            <person name="Andreopoulos W."/>
            <person name="He G."/>
            <person name="Johnson J."/>
            <person name="Nolan M."/>
            <person name="Tritt A."/>
            <person name="Barry K.W."/>
            <person name="Grigoriev I.V."/>
            <person name="Nagy L.G."/>
            <person name="Hibbett D."/>
            <person name="Henrissat B."/>
            <person name="Matheny P.B."/>
            <person name="Labbe J."/>
            <person name="Martin F.M."/>
        </authorList>
    </citation>
    <scope>NUCLEOTIDE SEQUENCE</scope>
    <source>
        <strain evidence="1">FP105234-sp</strain>
    </source>
</reference>
<accession>A0ACB8S2Y7</accession>
<sequence>PPEISAFRPSKYPFSILWNKEDCSQDDDSGWTDTNPHRPPMRSCFRSIRNSARIVKADLLAVLPAKEKTKSRRSIGYFRSYHPQVYKAAVKKLEEMQPLLALCGNNWKAEQMLRNTLNATKKEDQELEADSLGEEPIEVIEPASDQSKKRKKDLNSTPIPAPASEAAPESEATAVADDPIDVDFIVVDSSGAYAYIFRDEFPDIKSARPLLEAMKAAEVEVEVGEPHDDVVSLLNRLESADPNDPSVNSDNKNESWGHKQFTAGLKCAEIKSWKQVGDVATACRLIAAALRTCKVARHICFVRNRETSGYLSDVYLEKLVNAISACWNEAHPVRQVFINMNT</sequence>
<keyword evidence="2" id="KW-1185">Reference proteome</keyword>
<evidence type="ECO:0000313" key="2">
    <source>
        <dbReference type="Proteomes" id="UP000814033"/>
    </source>
</evidence>
<organism evidence="1 2">
    <name type="scientific">Auriscalpium vulgare</name>
    <dbReference type="NCBI Taxonomy" id="40419"/>
    <lineage>
        <taxon>Eukaryota</taxon>
        <taxon>Fungi</taxon>
        <taxon>Dikarya</taxon>
        <taxon>Basidiomycota</taxon>
        <taxon>Agaricomycotina</taxon>
        <taxon>Agaricomycetes</taxon>
        <taxon>Russulales</taxon>
        <taxon>Auriscalpiaceae</taxon>
        <taxon>Auriscalpium</taxon>
    </lineage>
</organism>
<dbReference type="EMBL" id="MU275862">
    <property type="protein sequence ID" value="KAI0050433.1"/>
    <property type="molecule type" value="Genomic_DNA"/>
</dbReference>
<comment type="caution">
    <text evidence="1">The sequence shown here is derived from an EMBL/GenBank/DDBJ whole genome shotgun (WGS) entry which is preliminary data.</text>
</comment>
<name>A0ACB8S2Y7_9AGAM</name>
<protein>
    <submittedName>
        <fullName evidence="1">Uncharacterized protein</fullName>
    </submittedName>
</protein>
<gene>
    <name evidence="1" type="ORF">FA95DRAFT_1487308</name>
</gene>
<reference evidence="1" key="1">
    <citation type="submission" date="2021-02" db="EMBL/GenBank/DDBJ databases">
        <authorList>
            <consortium name="DOE Joint Genome Institute"/>
            <person name="Ahrendt S."/>
            <person name="Looney B.P."/>
            <person name="Miyauchi S."/>
            <person name="Morin E."/>
            <person name="Drula E."/>
            <person name="Courty P.E."/>
            <person name="Chicoki N."/>
            <person name="Fauchery L."/>
            <person name="Kohler A."/>
            <person name="Kuo A."/>
            <person name="Labutti K."/>
            <person name="Pangilinan J."/>
            <person name="Lipzen A."/>
            <person name="Riley R."/>
            <person name="Andreopoulos W."/>
            <person name="He G."/>
            <person name="Johnson J."/>
            <person name="Barry K.W."/>
            <person name="Grigoriev I.V."/>
            <person name="Nagy L."/>
            <person name="Hibbett D."/>
            <person name="Henrissat B."/>
            <person name="Matheny P.B."/>
            <person name="Labbe J."/>
            <person name="Martin F."/>
        </authorList>
    </citation>
    <scope>NUCLEOTIDE SEQUENCE</scope>
    <source>
        <strain evidence="1">FP105234-sp</strain>
    </source>
</reference>